<dbReference type="EMBL" id="CP029352">
    <property type="protein sequence ID" value="AWK85707.1"/>
    <property type="molecule type" value="Genomic_DNA"/>
</dbReference>
<organism evidence="2 3">
    <name type="scientific">Azospirillum thermophilum</name>
    <dbReference type="NCBI Taxonomy" id="2202148"/>
    <lineage>
        <taxon>Bacteria</taxon>
        <taxon>Pseudomonadati</taxon>
        <taxon>Pseudomonadota</taxon>
        <taxon>Alphaproteobacteria</taxon>
        <taxon>Rhodospirillales</taxon>
        <taxon>Azospirillaceae</taxon>
        <taxon>Azospirillum</taxon>
    </lineage>
</organism>
<keyword evidence="3" id="KW-1185">Reference proteome</keyword>
<dbReference type="InterPro" id="IPR024467">
    <property type="entry name" value="Xre/MbcA/ParS-like_toxin-bd"/>
</dbReference>
<dbReference type="KEGG" id="azz:DEW08_05605"/>
<gene>
    <name evidence="2" type="ORF">DEW08_05605</name>
</gene>
<protein>
    <recommendedName>
        <fullName evidence="1">Antitoxin Xre/MbcA/ParS-like toxin-binding domain-containing protein</fullName>
    </recommendedName>
</protein>
<dbReference type="OrthoDB" id="582619at2"/>
<feature type="domain" description="Antitoxin Xre/MbcA/ParS-like toxin-binding" evidence="1">
    <location>
        <begin position="83"/>
        <end position="133"/>
    </location>
</feature>
<reference evidence="3" key="1">
    <citation type="submission" date="2018-05" db="EMBL/GenBank/DDBJ databases">
        <title>Azospirillum thermophila sp. nov., a novel isolated from hot spring.</title>
        <authorList>
            <person name="Zhao Z."/>
        </authorList>
    </citation>
    <scope>NUCLEOTIDE SEQUENCE [LARGE SCALE GENOMIC DNA]</scope>
    <source>
        <strain evidence="3">CFH 70021</strain>
    </source>
</reference>
<accession>A0A2S2CN10</accession>
<dbReference type="AlphaFoldDB" id="A0A2S2CN10"/>
<name>A0A2S2CN10_9PROT</name>
<sequence length="136" mass="15021">MRERRCAMRHAAPVNPGLLGPALEAVAEPGGRHLDPRRLIELTGMRVQELAALAGVDRNTIARNPHSPKVQEAVGEVVRLLESATEVAGDLDRALLWYRHQPIEAYRFRTPAELVADGHAEAVMAYLDDLRHGTYA</sequence>
<dbReference type="Pfam" id="PF09722">
    <property type="entry name" value="Xre_MbcA_ParS_C"/>
    <property type="match status" value="1"/>
</dbReference>
<proteinExistence type="predicted"/>
<evidence type="ECO:0000259" key="1">
    <source>
        <dbReference type="Pfam" id="PF09722"/>
    </source>
</evidence>
<evidence type="ECO:0000313" key="3">
    <source>
        <dbReference type="Proteomes" id="UP000245629"/>
    </source>
</evidence>
<dbReference type="Proteomes" id="UP000245629">
    <property type="component" value="Chromosome 1"/>
</dbReference>
<evidence type="ECO:0000313" key="2">
    <source>
        <dbReference type="EMBL" id="AWK85707.1"/>
    </source>
</evidence>